<comment type="caution">
    <text evidence="7">The sequence shown here is derived from an EMBL/GenBank/DDBJ whole genome shotgun (WGS) entry which is preliminary data.</text>
</comment>
<feature type="region of interest" description="Disordered" evidence="6">
    <location>
        <begin position="1"/>
        <end position="31"/>
    </location>
</feature>
<evidence type="ECO:0000256" key="5">
    <source>
        <dbReference type="ARBA" id="ARBA00023242"/>
    </source>
</evidence>
<comment type="similarity">
    <text evidence="2">Belongs to the eukaryotic RPA49/POLR1E RNA polymerase subunit family.</text>
</comment>
<dbReference type="GO" id="GO:0005730">
    <property type="term" value="C:nucleolus"/>
    <property type="evidence" value="ECO:0007669"/>
    <property type="project" value="UniProtKB-SubCell"/>
</dbReference>
<feature type="compositionally biased region" description="Low complexity" evidence="6">
    <location>
        <begin position="247"/>
        <end position="266"/>
    </location>
</feature>
<keyword evidence="3 7" id="KW-0240">DNA-directed RNA polymerase</keyword>
<accession>A0AAV4V878</accession>
<dbReference type="InterPro" id="IPR009668">
    <property type="entry name" value="RNA_pol-assoc_fac_A49-like"/>
</dbReference>
<feature type="region of interest" description="Disordered" evidence="6">
    <location>
        <begin position="223"/>
        <end position="266"/>
    </location>
</feature>
<evidence type="ECO:0000256" key="4">
    <source>
        <dbReference type="ARBA" id="ARBA00023163"/>
    </source>
</evidence>
<keyword evidence="8" id="KW-1185">Reference proteome</keyword>
<reference evidence="7 8" key="1">
    <citation type="submission" date="2021-06" db="EMBL/GenBank/DDBJ databases">
        <title>Caerostris darwini draft genome.</title>
        <authorList>
            <person name="Kono N."/>
            <person name="Arakawa K."/>
        </authorList>
    </citation>
    <scope>NUCLEOTIDE SEQUENCE [LARGE SCALE GENOMIC DNA]</scope>
</reference>
<protein>
    <submittedName>
        <fullName evidence="7">DNA-directed RNA polymerase I subunit RPA49</fullName>
    </submittedName>
</protein>
<dbReference type="AlphaFoldDB" id="A0AAV4V878"/>
<evidence type="ECO:0000313" key="7">
    <source>
        <dbReference type="EMBL" id="GIY66452.1"/>
    </source>
</evidence>
<dbReference type="Pfam" id="PF06870">
    <property type="entry name" value="RNA_pol_I_A49"/>
    <property type="match status" value="1"/>
</dbReference>
<evidence type="ECO:0000256" key="6">
    <source>
        <dbReference type="SAM" id="MobiDB-lite"/>
    </source>
</evidence>
<dbReference type="EMBL" id="BPLQ01012603">
    <property type="protein sequence ID" value="GIY66452.1"/>
    <property type="molecule type" value="Genomic_DNA"/>
</dbReference>
<dbReference type="GO" id="GO:0006351">
    <property type="term" value="P:DNA-templated transcription"/>
    <property type="evidence" value="ECO:0007669"/>
    <property type="project" value="InterPro"/>
</dbReference>
<keyword evidence="5" id="KW-0539">Nucleus</keyword>
<evidence type="ECO:0000256" key="1">
    <source>
        <dbReference type="ARBA" id="ARBA00004604"/>
    </source>
</evidence>
<feature type="compositionally biased region" description="Basic and acidic residues" evidence="6">
    <location>
        <begin position="13"/>
        <end position="31"/>
    </location>
</feature>
<name>A0AAV4V878_9ARAC</name>
<gene>
    <name evidence="7" type="primary">POLR1E</name>
    <name evidence="7" type="ORF">CDAR_55771</name>
</gene>
<dbReference type="GO" id="GO:0003677">
    <property type="term" value="F:DNA binding"/>
    <property type="evidence" value="ECO:0007669"/>
    <property type="project" value="InterPro"/>
</dbReference>
<proteinExistence type="inferred from homology"/>
<keyword evidence="4" id="KW-0804">Transcription</keyword>
<evidence type="ECO:0000313" key="8">
    <source>
        <dbReference type="Proteomes" id="UP001054837"/>
    </source>
</evidence>
<dbReference type="GO" id="GO:0000428">
    <property type="term" value="C:DNA-directed RNA polymerase complex"/>
    <property type="evidence" value="ECO:0007669"/>
    <property type="project" value="UniProtKB-KW"/>
</dbReference>
<sequence length="484" mass="54724">MMADDSTKQNINENHDDKNENITENDRITEDEYVSKNDIGVENNGEILNSENTKKENDLDYNIKIESDSINENDADIIAKLKVYKKREKRVPVFAVDFTQASSRSNFECLQLDCFKKKSDSKKVGVAANRQLVAHNGRLTYVGSSNAVTHHNFVAVRNPTTGRMRLYDCVLFRMKPEMKAAEADDTPTSTKSYWDGFNELTEQFGSKTRKRALDKRKQLATDESVLDESAMENLTIKEEGPQSSPVDTPSTSAAQSSPADTPSTSAAQQIDYLPPQNRAASSVRKVFDIDHIISPEEDSALAKEVQELKTPLDATTKALFCKFAGQRFDKVSPKKQKYLVYYNYLVAFQQLKSTDMRRKDPAPDIPQPYKDNILSRFTLVAENDQGRKVRTRPTKLTDKLVAYIFVLALFIEEFKINIEETLEDLRNVGVNKFKLIAEVLGIHITKHTKGGETIHYAELKLPLAELKSPSSQKYAGKSPAFKRR</sequence>
<organism evidence="7 8">
    <name type="scientific">Caerostris darwini</name>
    <dbReference type="NCBI Taxonomy" id="1538125"/>
    <lineage>
        <taxon>Eukaryota</taxon>
        <taxon>Metazoa</taxon>
        <taxon>Ecdysozoa</taxon>
        <taxon>Arthropoda</taxon>
        <taxon>Chelicerata</taxon>
        <taxon>Arachnida</taxon>
        <taxon>Araneae</taxon>
        <taxon>Araneomorphae</taxon>
        <taxon>Entelegynae</taxon>
        <taxon>Araneoidea</taxon>
        <taxon>Araneidae</taxon>
        <taxon>Caerostris</taxon>
    </lineage>
</organism>
<comment type="subcellular location">
    <subcellularLocation>
        <location evidence="1">Nucleus</location>
        <location evidence="1">Nucleolus</location>
    </subcellularLocation>
</comment>
<dbReference type="PANTHER" id="PTHR14440">
    <property type="entry name" value="DNA-DIRECTED RNA POLYMERASE I SUBUNIT RPA49"/>
    <property type="match status" value="1"/>
</dbReference>
<dbReference type="Proteomes" id="UP001054837">
    <property type="component" value="Unassembled WGS sequence"/>
</dbReference>
<evidence type="ECO:0000256" key="3">
    <source>
        <dbReference type="ARBA" id="ARBA00022478"/>
    </source>
</evidence>
<evidence type="ECO:0000256" key="2">
    <source>
        <dbReference type="ARBA" id="ARBA00009430"/>
    </source>
</evidence>